<evidence type="ECO:0000256" key="2">
    <source>
        <dbReference type="ARBA" id="ARBA00022801"/>
    </source>
</evidence>
<dbReference type="InterPro" id="IPR007502">
    <property type="entry name" value="Helicase-assoc_dom"/>
</dbReference>
<keyword evidence="7" id="KW-1185">Reference proteome</keyword>
<sequence>MRLSLYVYNPRIGMDALQIYPISQANSNQRSGRAGRTGPGTCYRLYTERQYKNELLTTTVPEIQRTNLANVVLLLKSLGVDDLLQFHFMDPPPQDNILNSMFQLWVLGALDNTGQLTDLGRQMVEFPLDPPLSKMLIVSAGLGCSADVLIIVPESDHLTLLHVYNQWRVNKYSSSWCTDHFIHAKAMRRVREVHAQLKEIMEQQKIPIVSCGTEWDIIRKCICSAYFHQAARLKGLGEYVNCRTGMPCHLHPTSALFGMGYTPDYVVYHELVMTAKEYMQNVTAVDGQWLAELGPMFYSVKVRFKFRFFFFQL</sequence>
<gene>
    <name evidence="6" type="ORF">QYM36_002668</name>
</gene>
<comment type="caution">
    <text evidence="6">The sequence shown here is derived from an EMBL/GenBank/DDBJ whole genome shotgun (WGS) entry which is preliminary data.</text>
</comment>
<keyword evidence="4" id="KW-0067">ATP-binding</keyword>
<dbReference type="SMART" id="SM00847">
    <property type="entry name" value="HA2"/>
    <property type="match status" value="1"/>
</dbReference>
<evidence type="ECO:0000313" key="7">
    <source>
        <dbReference type="Proteomes" id="UP001187531"/>
    </source>
</evidence>
<dbReference type="InterPro" id="IPR048333">
    <property type="entry name" value="HA2_WH"/>
</dbReference>
<keyword evidence="3" id="KW-0347">Helicase</keyword>
<accession>A0AA88L8B3</accession>
<dbReference type="Pfam" id="PF07717">
    <property type="entry name" value="OB_NTP_bind"/>
    <property type="match status" value="1"/>
</dbReference>
<dbReference type="GO" id="GO:0016787">
    <property type="term" value="F:hydrolase activity"/>
    <property type="evidence" value="ECO:0007669"/>
    <property type="project" value="UniProtKB-KW"/>
</dbReference>
<organism evidence="6 7">
    <name type="scientific">Artemia franciscana</name>
    <name type="common">Brine shrimp</name>
    <name type="synonym">Artemia sanfranciscana</name>
    <dbReference type="NCBI Taxonomy" id="6661"/>
    <lineage>
        <taxon>Eukaryota</taxon>
        <taxon>Metazoa</taxon>
        <taxon>Ecdysozoa</taxon>
        <taxon>Arthropoda</taxon>
        <taxon>Crustacea</taxon>
        <taxon>Branchiopoda</taxon>
        <taxon>Anostraca</taxon>
        <taxon>Artemiidae</taxon>
        <taxon>Artemia</taxon>
    </lineage>
</organism>
<dbReference type="InterPro" id="IPR011709">
    <property type="entry name" value="DEAD-box_helicase_OB_fold"/>
</dbReference>
<evidence type="ECO:0000256" key="4">
    <source>
        <dbReference type="ARBA" id="ARBA00022840"/>
    </source>
</evidence>
<dbReference type="Proteomes" id="UP001187531">
    <property type="component" value="Unassembled WGS sequence"/>
</dbReference>
<dbReference type="Pfam" id="PF04408">
    <property type="entry name" value="WHD_HA2"/>
    <property type="match status" value="1"/>
</dbReference>
<name>A0AA88L8B3_ARTSF</name>
<evidence type="ECO:0000256" key="3">
    <source>
        <dbReference type="ARBA" id="ARBA00022806"/>
    </source>
</evidence>
<dbReference type="GO" id="GO:0005524">
    <property type="term" value="F:ATP binding"/>
    <property type="evidence" value="ECO:0007669"/>
    <property type="project" value="UniProtKB-KW"/>
</dbReference>
<keyword evidence="2" id="KW-0378">Hydrolase</keyword>
<keyword evidence="1" id="KW-0547">Nucleotide-binding</keyword>
<feature type="domain" description="Helicase-associated" evidence="5">
    <location>
        <begin position="99"/>
        <end position="184"/>
    </location>
</feature>
<dbReference type="FunFam" id="3.40.50.300:FF:003016">
    <property type="entry name" value="DEAH-box helicase 9"/>
    <property type="match status" value="1"/>
</dbReference>
<dbReference type="EMBL" id="JAVRJZ010000005">
    <property type="protein sequence ID" value="KAK2722188.1"/>
    <property type="molecule type" value="Genomic_DNA"/>
</dbReference>
<dbReference type="GO" id="GO:0034458">
    <property type="term" value="F:3'-5' RNA helicase activity"/>
    <property type="evidence" value="ECO:0007669"/>
    <property type="project" value="TreeGrafter"/>
</dbReference>
<dbReference type="InterPro" id="IPR027417">
    <property type="entry name" value="P-loop_NTPase"/>
</dbReference>
<evidence type="ECO:0000259" key="5">
    <source>
        <dbReference type="SMART" id="SM00847"/>
    </source>
</evidence>
<dbReference type="Gene3D" id="3.40.50.300">
    <property type="entry name" value="P-loop containing nucleotide triphosphate hydrolases"/>
    <property type="match status" value="1"/>
</dbReference>
<evidence type="ECO:0000256" key="1">
    <source>
        <dbReference type="ARBA" id="ARBA00022741"/>
    </source>
</evidence>
<evidence type="ECO:0000313" key="6">
    <source>
        <dbReference type="EMBL" id="KAK2722188.1"/>
    </source>
</evidence>
<protein>
    <recommendedName>
        <fullName evidence="5">Helicase-associated domain-containing protein</fullName>
    </recommendedName>
</protein>
<dbReference type="Gene3D" id="1.20.120.1080">
    <property type="match status" value="1"/>
</dbReference>
<dbReference type="PANTHER" id="PTHR18934:SF91">
    <property type="entry name" value="PRE-MRNA-SPLICING FACTOR ATP-DEPENDENT RNA HELICASE PRP16"/>
    <property type="match status" value="1"/>
</dbReference>
<reference evidence="6" key="1">
    <citation type="submission" date="2023-07" db="EMBL/GenBank/DDBJ databases">
        <title>Chromosome-level genome assembly of Artemia franciscana.</title>
        <authorList>
            <person name="Jo E."/>
        </authorList>
    </citation>
    <scope>NUCLEOTIDE SEQUENCE</scope>
    <source>
        <tissue evidence="6">Whole body</tissue>
    </source>
</reference>
<dbReference type="GO" id="GO:0003723">
    <property type="term" value="F:RNA binding"/>
    <property type="evidence" value="ECO:0007669"/>
    <property type="project" value="TreeGrafter"/>
</dbReference>
<dbReference type="AlphaFoldDB" id="A0AA88L8B3"/>
<dbReference type="SUPFAM" id="SSF52540">
    <property type="entry name" value="P-loop containing nucleoside triphosphate hydrolases"/>
    <property type="match status" value="1"/>
</dbReference>
<dbReference type="PANTHER" id="PTHR18934">
    <property type="entry name" value="ATP-DEPENDENT RNA HELICASE"/>
    <property type="match status" value="1"/>
</dbReference>
<proteinExistence type="predicted"/>